<protein>
    <submittedName>
        <fullName evidence="2">Uncharacterized protein</fullName>
    </submittedName>
</protein>
<keyword evidence="1" id="KW-1133">Transmembrane helix</keyword>
<evidence type="ECO:0000313" key="2">
    <source>
        <dbReference type="EMBL" id="AFD07059.1"/>
    </source>
</evidence>
<dbReference type="EMBL" id="CP003349">
    <property type="protein sequence ID" value="AFD07059.1"/>
    <property type="molecule type" value="Genomic_DNA"/>
</dbReference>
<evidence type="ECO:0000313" key="3">
    <source>
        <dbReference type="Proteomes" id="UP000007590"/>
    </source>
</evidence>
<dbReference type="HOGENOM" id="CLU_1958129_0_0_10"/>
<feature type="transmembrane region" description="Helical" evidence="1">
    <location>
        <begin position="40"/>
        <end position="61"/>
    </location>
</feature>
<dbReference type="KEGG" id="scn:Solca_2004"/>
<dbReference type="Proteomes" id="UP000007590">
    <property type="component" value="Chromosome"/>
</dbReference>
<dbReference type="AlphaFoldDB" id="H8KW38"/>
<name>H8KW38_SOLCM</name>
<gene>
    <name evidence="2" type="ordered locus">Solca_2004</name>
</gene>
<dbReference type="STRING" id="929556.Solca_2004"/>
<proteinExistence type="predicted"/>
<accession>H8KW38</accession>
<evidence type="ECO:0000256" key="1">
    <source>
        <dbReference type="SAM" id="Phobius"/>
    </source>
</evidence>
<reference evidence="2" key="1">
    <citation type="submission" date="2012-02" db="EMBL/GenBank/DDBJ databases">
        <title>The complete genome of Solitalea canadensis DSM 3403.</title>
        <authorList>
            <consortium name="US DOE Joint Genome Institute (JGI-PGF)"/>
            <person name="Lucas S."/>
            <person name="Copeland A."/>
            <person name="Lapidus A."/>
            <person name="Glavina del Rio T."/>
            <person name="Dalin E."/>
            <person name="Tice H."/>
            <person name="Bruce D."/>
            <person name="Goodwin L."/>
            <person name="Pitluck S."/>
            <person name="Peters L."/>
            <person name="Ovchinnikova G."/>
            <person name="Lu M."/>
            <person name="Kyrpides N."/>
            <person name="Mavromatis K."/>
            <person name="Ivanova N."/>
            <person name="Brettin T."/>
            <person name="Detter J.C."/>
            <person name="Han C."/>
            <person name="Larimer F."/>
            <person name="Land M."/>
            <person name="Hauser L."/>
            <person name="Markowitz V."/>
            <person name="Cheng J.-F."/>
            <person name="Hugenholtz P."/>
            <person name="Woyke T."/>
            <person name="Wu D."/>
            <person name="Spring S."/>
            <person name="Schroeder M."/>
            <person name="Kopitz M."/>
            <person name="Brambilla E."/>
            <person name="Klenk H.-P."/>
            <person name="Eisen J.A."/>
        </authorList>
    </citation>
    <scope>NUCLEOTIDE SEQUENCE</scope>
    <source>
        <strain evidence="2">DSM 3403</strain>
    </source>
</reference>
<sequence length="128" mass="14019">MIKNITKEAISIGKPMSVLLLSALLSPVYNSQICKVTFNINIIMIADDMVLLLLGWAWLWASLKLLMIILFTYQTLDSTGYLTYTSSFFTTTSKCGSGRGGGPCKTSPVRASNQPLWQGHSIFPVPGL</sequence>
<keyword evidence="3" id="KW-1185">Reference proteome</keyword>
<keyword evidence="1" id="KW-0472">Membrane</keyword>
<organism evidence="2 3">
    <name type="scientific">Solitalea canadensis (strain ATCC 29591 / DSM 3403 / JCM 21819 / LMG 8368 / NBRC 15130 / NCIMB 12057 / USAM 9D)</name>
    <name type="common">Flexibacter canadensis</name>
    <dbReference type="NCBI Taxonomy" id="929556"/>
    <lineage>
        <taxon>Bacteria</taxon>
        <taxon>Pseudomonadati</taxon>
        <taxon>Bacteroidota</taxon>
        <taxon>Sphingobacteriia</taxon>
        <taxon>Sphingobacteriales</taxon>
        <taxon>Sphingobacteriaceae</taxon>
        <taxon>Solitalea</taxon>
    </lineage>
</organism>
<keyword evidence="1" id="KW-0812">Transmembrane</keyword>